<feature type="transmembrane region" description="Helical" evidence="6">
    <location>
        <begin position="314"/>
        <end position="332"/>
    </location>
</feature>
<feature type="transmembrane region" description="Helical" evidence="6">
    <location>
        <begin position="442"/>
        <end position="469"/>
    </location>
</feature>
<feature type="transmembrane region" description="Helical" evidence="6">
    <location>
        <begin position="263"/>
        <end position="287"/>
    </location>
</feature>
<evidence type="ECO:0000313" key="8">
    <source>
        <dbReference type="EMBL" id="KAB8073338.1"/>
    </source>
</evidence>
<feature type="transmembrane region" description="Helical" evidence="6">
    <location>
        <begin position="415"/>
        <end position="435"/>
    </location>
</feature>
<accession>A0A5N5WXQ3</accession>
<name>A0A5N5WXQ3_9EURO</name>
<dbReference type="Gene3D" id="1.20.1250.20">
    <property type="entry name" value="MFS general substrate transporter like domains"/>
    <property type="match status" value="1"/>
</dbReference>
<dbReference type="Proteomes" id="UP000326565">
    <property type="component" value="Unassembled WGS sequence"/>
</dbReference>
<feature type="transmembrane region" description="Helical" evidence="6">
    <location>
        <begin position="101"/>
        <end position="120"/>
    </location>
</feature>
<feature type="domain" description="Major facilitator superfamily (MFS) profile" evidence="7">
    <location>
        <begin position="102"/>
        <end position="544"/>
    </location>
</feature>
<organism evidence="8 9">
    <name type="scientific">Aspergillus leporis</name>
    <dbReference type="NCBI Taxonomy" id="41062"/>
    <lineage>
        <taxon>Eukaryota</taxon>
        <taxon>Fungi</taxon>
        <taxon>Dikarya</taxon>
        <taxon>Ascomycota</taxon>
        <taxon>Pezizomycotina</taxon>
        <taxon>Eurotiomycetes</taxon>
        <taxon>Eurotiomycetidae</taxon>
        <taxon>Eurotiales</taxon>
        <taxon>Aspergillaceae</taxon>
        <taxon>Aspergillus</taxon>
        <taxon>Aspergillus subgen. Circumdati</taxon>
    </lineage>
</organism>
<evidence type="ECO:0000256" key="5">
    <source>
        <dbReference type="SAM" id="MobiDB-lite"/>
    </source>
</evidence>
<evidence type="ECO:0000313" key="9">
    <source>
        <dbReference type="Proteomes" id="UP000326565"/>
    </source>
</evidence>
<feature type="transmembrane region" description="Helical" evidence="6">
    <location>
        <begin position="229"/>
        <end position="251"/>
    </location>
</feature>
<dbReference type="InterPro" id="IPR020846">
    <property type="entry name" value="MFS_dom"/>
</dbReference>
<dbReference type="PANTHER" id="PTHR23502">
    <property type="entry name" value="MAJOR FACILITATOR SUPERFAMILY"/>
    <property type="match status" value="1"/>
</dbReference>
<feature type="transmembrane region" description="Helical" evidence="6">
    <location>
        <begin position="140"/>
        <end position="157"/>
    </location>
</feature>
<evidence type="ECO:0000256" key="1">
    <source>
        <dbReference type="ARBA" id="ARBA00004141"/>
    </source>
</evidence>
<dbReference type="InterPro" id="IPR011701">
    <property type="entry name" value="MFS"/>
</dbReference>
<feature type="transmembrane region" description="Helical" evidence="6">
    <location>
        <begin position="506"/>
        <end position="528"/>
    </location>
</feature>
<comment type="subcellular location">
    <subcellularLocation>
        <location evidence="1">Membrane</location>
        <topology evidence="1">Multi-pass membrane protein</topology>
    </subcellularLocation>
</comment>
<proteinExistence type="predicted"/>
<dbReference type="GO" id="GO:0015244">
    <property type="term" value="F:fluconazole transmembrane transporter activity"/>
    <property type="evidence" value="ECO:0007669"/>
    <property type="project" value="TreeGrafter"/>
</dbReference>
<dbReference type="GO" id="GO:0005886">
    <property type="term" value="C:plasma membrane"/>
    <property type="evidence" value="ECO:0007669"/>
    <property type="project" value="TreeGrafter"/>
</dbReference>
<feature type="transmembrane region" description="Helical" evidence="6">
    <location>
        <begin position="367"/>
        <end position="395"/>
    </location>
</feature>
<keyword evidence="2 6" id="KW-0812">Transmembrane</keyword>
<evidence type="ECO:0000256" key="4">
    <source>
        <dbReference type="ARBA" id="ARBA00023136"/>
    </source>
</evidence>
<dbReference type="EMBL" id="ML732229">
    <property type="protein sequence ID" value="KAB8073338.1"/>
    <property type="molecule type" value="Genomic_DNA"/>
</dbReference>
<keyword evidence="4 6" id="KW-0472">Membrane</keyword>
<dbReference type="SUPFAM" id="SSF103473">
    <property type="entry name" value="MFS general substrate transporter"/>
    <property type="match status" value="1"/>
</dbReference>
<evidence type="ECO:0000256" key="2">
    <source>
        <dbReference type="ARBA" id="ARBA00022692"/>
    </source>
</evidence>
<dbReference type="CDD" id="cd17323">
    <property type="entry name" value="MFS_Tpo1_MDR_like"/>
    <property type="match status" value="1"/>
</dbReference>
<keyword evidence="3 6" id="KW-1133">Transmembrane helix</keyword>
<sequence>MSAFGIRDAPFGQLCRLALGPRVFRYPDEQEGFEYQPAEETPPEAPTPEENSDSTDTNADMEKAGPVPSPGQSKSGYQTVGWYSDSDLENPQVWSLAKKTITFTQICLLTFAVYCGSAIITPAQPVFVEVFGVGVQESSLALSMYVLGYGIGPLFFSPLSEVPAVGRNIPYFVSFSLFIIITAVTSRVSNFAGVIVLRFLQGLLGGPVLATGGASAADILSFPKIPYGLTFWGCATLAGPALGPLLSGFSAPLSSWRWSMYELLILCGFTWILLFFFLPETNADFILLKRAKRLRKSTGNQNLRSDSEIKKGNIHFLSLLGGYLTTPFLVTLRDPSVAFINIYTGLIYGIFYSYFESFPIVYTQIHGFSAGIMGTIFLSVVVACFFGAGSYLALVKFHYEPYTYKNGIGSPEHRLLPGVVAALIAPCGILIFAWTSRDWINWVVPTIGIVLYMACVFVITMCIFIYLPISYPRYAASLFAANSFLRSALACGAIHFSQPLFNNLGIGRGCTLLAGLTWACFFGILILWRYGDKLRARSTFAQVY</sequence>
<feature type="region of interest" description="Disordered" evidence="5">
    <location>
        <begin position="29"/>
        <end position="75"/>
    </location>
</feature>
<dbReference type="PANTHER" id="PTHR23502:SF23">
    <property type="entry name" value="FLUCONAZOLE RESISTANCE PROTEIN 1"/>
    <property type="match status" value="1"/>
</dbReference>
<dbReference type="Pfam" id="PF07690">
    <property type="entry name" value="MFS_1"/>
    <property type="match status" value="1"/>
</dbReference>
<dbReference type="GO" id="GO:1990961">
    <property type="term" value="P:xenobiotic detoxification by transmembrane export across the plasma membrane"/>
    <property type="evidence" value="ECO:0007669"/>
    <property type="project" value="TreeGrafter"/>
</dbReference>
<protein>
    <submittedName>
        <fullName evidence="8">Major facilitator superfamily domain-containing protein</fullName>
    </submittedName>
</protein>
<evidence type="ECO:0000256" key="3">
    <source>
        <dbReference type="ARBA" id="ARBA00022989"/>
    </source>
</evidence>
<dbReference type="InterPro" id="IPR036259">
    <property type="entry name" value="MFS_trans_sf"/>
</dbReference>
<evidence type="ECO:0000259" key="7">
    <source>
        <dbReference type="PROSITE" id="PS50850"/>
    </source>
</evidence>
<evidence type="ECO:0000256" key="6">
    <source>
        <dbReference type="SAM" id="Phobius"/>
    </source>
</evidence>
<reference evidence="8 9" key="1">
    <citation type="submission" date="2019-04" db="EMBL/GenBank/DDBJ databases">
        <title>Friends and foes A comparative genomics study of 23 Aspergillus species from section Flavi.</title>
        <authorList>
            <consortium name="DOE Joint Genome Institute"/>
            <person name="Kjaerbolling I."/>
            <person name="Vesth T."/>
            <person name="Frisvad J.C."/>
            <person name="Nybo J.L."/>
            <person name="Theobald S."/>
            <person name="Kildgaard S."/>
            <person name="Isbrandt T."/>
            <person name="Kuo A."/>
            <person name="Sato A."/>
            <person name="Lyhne E.K."/>
            <person name="Kogle M.E."/>
            <person name="Wiebenga A."/>
            <person name="Kun R.S."/>
            <person name="Lubbers R.J."/>
            <person name="Makela M.R."/>
            <person name="Barry K."/>
            <person name="Chovatia M."/>
            <person name="Clum A."/>
            <person name="Daum C."/>
            <person name="Haridas S."/>
            <person name="He G."/>
            <person name="LaButti K."/>
            <person name="Lipzen A."/>
            <person name="Mondo S."/>
            <person name="Riley R."/>
            <person name="Salamov A."/>
            <person name="Simmons B.A."/>
            <person name="Magnuson J.K."/>
            <person name="Henrissat B."/>
            <person name="Mortensen U.H."/>
            <person name="Larsen T.O."/>
            <person name="Devries R.P."/>
            <person name="Grigoriev I.V."/>
            <person name="Machida M."/>
            <person name="Baker S.E."/>
            <person name="Andersen M.R."/>
        </authorList>
    </citation>
    <scope>NUCLEOTIDE SEQUENCE [LARGE SCALE GENOMIC DNA]</scope>
    <source>
        <strain evidence="8 9">CBS 151.66</strain>
    </source>
</reference>
<dbReference type="PROSITE" id="PS50850">
    <property type="entry name" value="MFS"/>
    <property type="match status" value="1"/>
</dbReference>
<gene>
    <name evidence="8" type="ORF">BDV29DRAFT_201920</name>
</gene>
<keyword evidence="9" id="KW-1185">Reference proteome</keyword>
<dbReference type="OrthoDB" id="3357846at2759"/>
<feature type="transmembrane region" description="Helical" evidence="6">
    <location>
        <begin position="169"/>
        <end position="189"/>
    </location>
</feature>
<dbReference type="AlphaFoldDB" id="A0A5N5WXQ3"/>
<feature type="transmembrane region" description="Helical" evidence="6">
    <location>
        <begin position="338"/>
        <end position="355"/>
    </location>
</feature>